<dbReference type="OrthoDB" id="185346at2"/>
<name>A0A420GX50_9BURK</name>
<keyword evidence="1" id="KW-0805">Transcription regulation</keyword>
<protein>
    <recommendedName>
        <fullName evidence="4">HTH araC/xylS-type domain-containing protein</fullName>
    </recommendedName>
</protein>
<dbReference type="PANTHER" id="PTHR46796:SF12">
    <property type="entry name" value="HTH-TYPE DNA-BINDING TRANSCRIPTIONAL ACTIVATOR EUTR"/>
    <property type="match status" value="1"/>
</dbReference>
<dbReference type="InterPro" id="IPR018060">
    <property type="entry name" value="HTH_AraC"/>
</dbReference>
<organism evidence="5 6">
    <name type="scientific">Paraburkholderia fungorum</name>
    <dbReference type="NCBI Taxonomy" id="134537"/>
    <lineage>
        <taxon>Bacteria</taxon>
        <taxon>Pseudomonadati</taxon>
        <taxon>Pseudomonadota</taxon>
        <taxon>Betaproteobacteria</taxon>
        <taxon>Burkholderiales</taxon>
        <taxon>Burkholderiaceae</taxon>
        <taxon>Paraburkholderia</taxon>
    </lineage>
</organism>
<proteinExistence type="predicted"/>
<reference evidence="5 6" key="1">
    <citation type="submission" date="2016-07" db="EMBL/GenBank/DDBJ databases">
        <title>Genome analysis of Burkholderia fungorum ES3-20.</title>
        <authorList>
            <person name="Xu D."/>
            <person name="Yao R."/>
            <person name="Zheng S."/>
        </authorList>
    </citation>
    <scope>NUCLEOTIDE SEQUENCE [LARGE SCALE GENOMIC DNA]</scope>
    <source>
        <strain evidence="5 6">ES3-20</strain>
    </source>
</reference>
<evidence type="ECO:0000313" key="5">
    <source>
        <dbReference type="EMBL" id="RKF49809.1"/>
    </source>
</evidence>
<evidence type="ECO:0000256" key="3">
    <source>
        <dbReference type="ARBA" id="ARBA00023163"/>
    </source>
</evidence>
<dbReference type="SUPFAM" id="SSF46689">
    <property type="entry name" value="Homeodomain-like"/>
    <property type="match status" value="2"/>
</dbReference>
<evidence type="ECO:0000256" key="1">
    <source>
        <dbReference type="ARBA" id="ARBA00023015"/>
    </source>
</evidence>
<feature type="domain" description="HTH araC/xylS-type" evidence="4">
    <location>
        <begin position="219"/>
        <end position="319"/>
    </location>
</feature>
<evidence type="ECO:0000256" key="2">
    <source>
        <dbReference type="ARBA" id="ARBA00023125"/>
    </source>
</evidence>
<dbReference type="Proteomes" id="UP000283709">
    <property type="component" value="Unassembled WGS sequence"/>
</dbReference>
<dbReference type="GO" id="GO:0043565">
    <property type="term" value="F:sequence-specific DNA binding"/>
    <property type="evidence" value="ECO:0007669"/>
    <property type="project" value="InterPro"/>
</dbReference>
<evidence type="ECO:0000313" key="6">
    <source>
        <dbReference type="Proteomes" id="UP000283709"/>
    </source>
</evidence>
<comment type="caution">
    <text evidence="5">The sequence shown here is derived from an EMBL/GenBank/DDBJ whole genome shotgun (WGS) entry which is preliminary data.</text>
</comment>
<dbReference type="InterPro" id="IPR009057">
    <property type="entry name" value="Homeodomain-like_sf"/>
</dbReference>
<dbReference type="PROSITE" id="PS00041">
    <property type="entry name" value="HTH_ARAC_FAMILY_1"/>
    <property type="match status" value="1"/>
</dbReference>
<dbReference type="PANTHER" id="PTHR46796">
    <property type="entry name" value="HTH-TYPE TRANSCRIPTIONAL ACTIVATOR RHAS-RELATED"/>
    <property type="match status" value="1"/>
</dbReference>
<dbReference type="InterPro" id="IPR018062">
    <property type="entry name" value="HTH_AraC-typ_CS"/>
</dbReference>
<dbReference type="Gene3D" id="1.10.10.60">
    <property type="entry name" value="Homeodomain-like"/>
    <property type="match status" value="1"/>
</dbReference>
<gene>
    <name evidence="5" type="ORF">BCY88_16660</name>
</gene>
<dbReference type="InterPro" id="IPR035418">
    <property type="entry name" value="AraC-bd_2"/>
</dbReference>
<dbReference type="SMART" id="SM00342">
    <property type="entry name" value="HTH_ARAC"/>
    <property type="match status" value="1"/>
</dbReference>
<dbReference type="AlphaFoldDB" id="A0A420GX50"/>
<sequence>MKGIRTEVIAANDPEEAVERLSPIFGSVAVVPNAAGEFDFRLVANFAEGMAAHRLTTTSGGTVTFHEPFDGYLLAIVDSGGLAVDLKHAQFECLSRGCLMLDPTEVRRWRWQPGSCEMLLIGTTEFNQRLVSLLDCPIPTRARFEAGVPGDSHGVSIARGIADLVRRCAASETADIPGARQTIRCLRDALTTALLFQIPNNYSRLLSGRPPGLSPRHVSRAVDFIHAHAGEAISVEDIAKAASTSIRSLQTGFADSKGMSPMAYLKGVRLAKVREDLLATQHDVSIAAVARRWGFSHMGLFAKAYGEAFGELPSMTRKRFMLGVEGNVSVRMIDRTSQTES</sequence>
<keyword evidence="2" id="KW-0238">DNA-binding</keyword>
<dbReference type="InterPro" id="IPR050204">
    <property type="entry name" value="AraC_XylS_family_regulators"/>
</dbReference>
<dbReference type="GO" id="GO:0003700">
    <property type="term" value="F:DNA-binding transcription factor activity"/>
    <property type="evidence" value="ECO:0007669"/>
    <property type="project" value="InterPro"/>
</dbReference>
<dbReference type="RefSeq" id="WP_120343101.1">
    <property type="nucleotide sequence ID" value="NZ_MCAS01000003.1"/>
</dbReference>
<dbReference type="Pfam" id="PF14525">
    <property type="entry name" value="AraC_binding_2"/>
    <property type="match status" value="1"/>
</dbReference>
<accession>A0A420GX50</accession>
<dbReference type="EMBL" id="MCAS01000003">
    <property type="protein sequence ID" value="RKF49809.1"/>
    <property type="molecule type" value="Genomic_DNA"/>
</dbReference>
<keyword evidence="3" id="KW-0804">Transcription</keyword>
<dbReference type="Pfam" id="PF12833">
    <property type="entry name" value="HTH_18"/>
    <property type="match status" value="1"/>
</dbReference>
<dbReference type="PROSITE" id="PS01124">
    <property type="entry name" value="HTH_ARAC_FAMILY_2"/>
    <property type="match status" value="1"/>
</dbReference>
<evidence type="ECO:0000259" key="4">
    <source>
        <dbReference type="PROSITE" id="PS01124"/>
    </source>
</evidence>